<dbReference type="Pfam" id="PF04149">
    <property type="entry name" value="DUF397"/>
    <property type="match status" value="1"/>
</dbReference>
<comment type="caution">
    <text evidence="2">The sequence shown here is derived from an EMBL/GenBank/DDBJ whole genome shotgun (WGS) entry which is preliminary data.</text>
</comment>
<reference evidence="2" key="1">
    <citation type="journal article" date="2014" name="Int. J. Syst. Evol. Microbiol.">
        <title>Complete genome sequence of Corynebacterium casei LMG S-19264T (=DSM 44701T), isolated from a smear-ripened cheese.</title>
        <authorList>
            <consortium name="US DOE Joint Genome Institute (JGI-PGF)"/>
            <person name="Walter F."/>
            <person name="Albersmeier A."/>
            <person name="Kalinowski J."/>
            <person name="Ruckert C."/>
        </authorList>
    </citation>
    <scope>NUCLEOTIDE SEQUENCE</scope>
    <source>
        <strain evidence="2">JCM 4714</strain>
    </source>
</reference>
<evidence type="ECO:0000313" key="3">
    <source>
        <dbReference type="Proteomes" id="UP000655443"/>
    </source>
</evidence>
<accession>A0A919D065</accession>
<protein>
    <recommendedName>
        <fullName evidence="1">DUF397 domain-containing protein</fullName>
    </recommendedName>
</protein>
<proteinExistence type="predicted"/>
<feature type="domain" description="DUF397" evidence="1">
    <location>
        <begin position="3"/>
        <end position="56"/>
    </location>
</feature>
<dbReference type="EMBL" id="BMVG01000001">
    <property type="protein sequence ID" value="GHD99176.1"/>
    <property type="molecule type" value="Genomic_DNA"/>
</dbReference>
<dbReference type="InterPro" id="IPR007278">
    <property type="entry name" value="DUF397"/>
</dbReference>
<gene>
    <name evidence="2" type="ORF">GCM10010339_09440</name>
</gene>
<organism evidence="2 3">
    <name type="scientific">Streptomyces alanosinicus</name>
    <dbReference type="NCBI Taxonomy" id="68171"/>
    <lineage>
        <taxon>Bacteria</taxon>
        <taxon>Bacillati</taxon>
        <taxon>Actinomycetota</taxon>
        <taxon>Actinomycetes</taxon>
        <taxon>Kitasatosporales</taxon>
        <taxon>Streptomycetaceae</taxon>
        <taxon>Streptomyces</taxon>
    </lineage>
</organism>
<name>A0A919D065_9ACTN</name>
<dbReference type="AlphaFoldDB" id="A0A919D065"/>
<dbReference type="RefSeq" id="WP_189948702.1">
    <property type="nucleotide sequence ID" value="NZ_BMVG01000001.1"/>
</dbReference>
<evidence type="ECO:0000313" key="2">
    <source>
        <dbReference type="EMBL" id="GHD99176.1"/>
    </source>
</evidence>
<keyword evidence="3" id="KW-1185">Reference proteome</keyword>
<dbReference type="Proteomes" id="UP000655443">
    <property type="component" value="Unassembled WGS sequence"/>
</dbReference>
<sequence>MGNWRKSSYSGPGDGNECVEIATTRTRVAIRDSKIPAHRTLTFPAPAFTTFLEAVKKRDMAP</sequence>
<evidence type="ECO:0000259" key="1">
    <source>
        <dbReference type="Pfam" id="PF04149"/>
    </source>
</evidence>
<reference evidence="2" key="2">
    <citation type="submission" date="2020-09" db="EMBL/GenBank/DDBJ databases">
        <authorList>
            <person name="Sun Q."/>
            <person name="Ohkuma M."/>
        </authorList>
    </citation>
    <scope>NUCLEOTIDE SEQUENCE</scope>
    <source>
        <strain evidence="2">JCM 4714</strain>
    </source>
</reference>